<dbReference type="OrthoDB" id="294730at2759"/>
<dbReference type="VEuPathDB" id="FungiDB:A1Q1_03569"/>
<evidence type="ECO:0000256" key="6">
    <source>
        <dbReference type="SAM" id="MobiDB-lite"/>
    </source>
</evidence>
<feature type="transmembrane region" description="Helical" evidence="7">
    <location>
        <begin position="355"/>
        <end position="376"/>
    </location>
</feature>
<evidence type="ECO:0000256" key="7">
    <source>
        <dbReference type="SAM" id="Phobius"/>
    </source>
</evidence>
<organism evidence="9 10">
    <name type="scientific">Trichosporon asahii var. asahii (strain ATCC 90039 / CBS 2479 / JCM 2466 / KCTC 7840 / NBRC 103889/ NCYC 2677 / UAMH 7654)</name>
    <name type="common">Yeast</name>
    <dbReference type="NCBI Taxonomy" id="1186058"/>
    <lineage>
        <taxon>Eukaryota</taxon>
        <taxon>Fungi</taxon>
        <taxon>Dikarya</taxon>
        <taxon>Basidiomycota</taxon>
        <taxon>Agaricomycotina</taxon>
        <taxon>Tremellomycetes</taxon>
        <taxon>Trichosporonales</taxon>
        <taxon>Trichosporonaceae</taxon>
        <taxon>Trichosporon</taxon>
    </lineage>
</organism>
<evidence type="ECO:0000313" key="9">
    <source>
        <dbReference type="EMBL" id="EJT47548.1"/>
    </source>
</evidence>
<feature type="transmembrane region" description="Helical" evidence="7">
    <location>
        <begin position="276"/>
        <end position="297"/>
    </location>
</feature>
<dbReference type="KEGG" id="tasa:A1Q1_03569"/>
<feature type="transmembrane region" description="Helical" evidence="7">
    <location>
        <begin position="309"/>
        <end position="328"/>
    </location>
</feature>
<keyword evidence="5 7" id="KW-0472">Membrane</keyword>
<feature type="transmembrane region" description="Helical" evidence="7">
    <location>
        <begin position="164"/>
        <end position="183"/>
    </location>
</feature>
<accession>J5QIS8</accession>
<feature type="transmembrane region" description="Helical" evidence="7">
    <location>
        <begin position="537"/>
        <end position="562"/>
    </location>
</feature>
<feature type="transmembrane region" description="Helical" evidence="7">
    <location>
        <begin position="388"/>
        <end position="410"/>
    </location>
</feature>
<feature type="transmembrane region" description="Helical" evidence="7">
    <location>
        <begin position="430"/>
        <end position="453"/>
    </location>
</feature>
<dbReference type="HOGENOM" id="CLU_027816_4_0_1"/>
<sequence>MLLCPSLVDEAASARPTPAVKYQKVSHPRLFFPRTICSSTPHYPAHHKRSLAPTPAGSRTLPIQTSLRFDRRDAMKSATPSTTTVGPDSNDGNYMKDPDVEAVPAGRFGARDGMPAMEVKEKNDANVTVEAAGTHKSFKQMNEIERTGYLSDMVETGEKKYHKLGWVQLVVVLIVEAIALGSLSLPKAFASLGMVAGTIITVGIGFVAIYTSYVVGQVKLKYPQVTHYSDVAPLLVGPRWGPLLQWIIGAAFWLYLVLLVGSHCLTGTIAFKTITHAHVCTLVWGVVSMVLLFICALPPSFAEMAILGYIDFVSICAAILITLIATGIRAHNEPGGFAAVDWTAGAHPGTTFADAMVAVTNIVFAYSFAICQFSFMEEMHTPSDFPKSVWVLGITEIIIYTCTGAIGYAFVGNKVQSPALLSAGDTVSRIAFGVALPVIFISGSINTVTAGRYVMDKFFKHSTIRYVATPKGWAVWITMVAVISIIAFVVAEAIPFFSDLLSIISALFISGFSFYLPGIMWFVLIRQGGCFSSAKNTILTFMNIGCIIIGLVCLGCGTYAAVWDIKLSFDNHTLSGAYSCN</sequence>
<feature type="region of interest" description="Disordered" evidence="6">
    <location>
        <begin position="73"/>
        <end position="94"/>
    </location>
</feature>
<keyword evidence="4 7" id="KW-1133">Transmembrane helix</keyword>
<dbReference type="EMBL" id="ALBS01000237">
    <property type="protein sequence ID" value="EJT47548.1"/>
    <property type="molecule type" value="Genomic_DNA"/>
</dbReference>
<feature type="domain" description="Amino acid transporter transmembrane" evidence="8">
    <location>
        <begin position="162"/>
        <end position="561"/>
    </location>
</feature>
<dbReference type="PANTHER" id="PTHR22950">
    <property type="entry name" value="AMINO ACID TRANSPORTER"/>
    <property type="match status" value="1"/>
</dbReference>
<comment type="similarity">
    <text evidence="2">Belongs to the amino acid/polyamine transporter 2 family.</text>
</comment>
<evidence type="ECO:0000259" key="8">
    <source>
        <dbReference type="Pfam" id="PF01490"/>
    </source>
</evidence>
<dbReference type="GeneID" id="25987082"/>
<feature type="transmembrane region" description="Helical" evidence="7">
    <location>
        <begin position="473"/>
        <end position="497"/>
    </location>
</feature>
<dbReference type="RefSeq" id="XP_014178842.1">
    <property type="nucleotide sequence ID" value="XM_014323367.1"/>
</dbReference>
<gene>
    <name evidence="9" type="ORF">A1Q1_03569</name>
</gene>
<evidence type="ECO:0000256" key="2">
    <source>
        <dbReference type="ARBA" id="ARBA00008066"/>
    </source>
</evidence>
<keyword evidence="3 7" id="KW-0812">Transmembrane</keyword>
<feature type="transmembrane region" description="Helical" evidence="7">
    <location>
        <begin position="503"/>
        <end position="525"/>
    </location>
</feature>
<evidence type="ECO:0000256" key="1">
    <source>
        <dbReference type="ARBA" id="ARBA00004141"/>
    </source>
</evidence>
<evidence type="ECO:0000256" key="4">
    <source>
        <dbReference type="ARBA" id="ARBA00022989"/>
    </source>
</evidence>
<dbReference type="Gene3D" id="1.20.1740.10">
    <property type="entry name" value="Amino acid/polyamine transporter I"/>
    <property type="match status" value="1"/>
</dbReference>
<comment type="caution">
    <text evidence="9">The sequence shown here is derived from an EMBL/GenBank/DDBJ whole genome shotgun (WGS) entry which is preliminary data.</text>
</comment>
<dbReference type="GO" id="GO:0016020">
    <property type="term" value="C:membrane"/>
    <property type="evidence" value="ECO:0007669"/>
    <property type="project" value="UniProtKB-SubCell"/>
</dbReference>
<dbReference type="PANTHER" id="PTHR22950:SF8">
    <property type="entry name" value="AMINO ACID TRANSPORTER (EUROFUNG)"/>
    <property type="match status" value="1"/>
</dbReference>
<evidence type="ECO:0000313" key="10">
    <source>
        <dbReference type="Proteomes" id="UP000002748"/>
    </source>
</evidence>
<dbReference type="Pfam" id="PF01490">
    <property type="entry name" value="Aa_trans"/>
    <property type="match status" value="1"/>
</dbReference>
<feature type="compositionally biased region" description="Polar residues" evidence="6">
    <location>
        <begin position="78"/>
        <end position="92"/>
    </location>
</feature>
<evidence type="ECO:0000256" key="3">
    <source>
        <dbReference type="ARBA" id="ARBA00022692"/>
    </source>
</evidence>
<evidence type="ECO:0000256" key="5">
    <source>
        <dbReference type="ARBA" id="ARBA00023136"/>
    </source>
</evidence>
<protein>
    <recommendedName>
        <fullName evidence="8">Amino acid transporter transmembrane domain-containing protein</fullName>
    </recommendedName>
</protein>
<reference evidence="9 10" key="1">
    <citation type="journal article" date="2012" name="Eukaryot. Cell">
        <title>Draft genome sequence of CBS 2479, the standard type strain of Trichosporon asahii.</title>
        <authorList>
            <person name="Yang R.Y."/>
            <person name="Li H.T."/>
            <person name="Zhu H."/>
            <person name="Zhou G.P."/>
            <person name="Wang M."/>
            <person name="Wang L."/>
        </authorList>
    </citation>
    <scope>NUCLEOTIDE SEQUENCE [LARGE SCALE GENOMIC DNA]</scope>
    <source>
        <strain evidence="10">ATCC 90039 / CBS 2479 / JCM 2466 / KCTC 7840 / NCYC 2677 / UAMH 7654</strain>
    </source>
</reference>
<feature type="transmembrane region" description="Helical" evidence="7">
    <location>
        <begin position="243"/>
        <end position="270"/>
    </location>
</feature>
<name>J5QIS8_TRIAS</name>
<dbReference type="InterPro" id="IPR013057">
    <property type="entry name" value="AA_transpt_TM"/>
</dbReference>
<comment type="subcellular location">
    <subcellularLocation>
        <location evidence="1">Membrane</location>
        <topology evidence="1">Multi-pass membrane protein</topology>
    </subcellularLocation>
</comment>
<dbReference type="AlphaFoldDB" id="J5QIS8"/>
<feature type="transmembrane region" description="Helical" evidence="7">
    <location>
        <begin position="189"/>
        <end position="215"/>
    </location>
</feature>
<dbReference type="GO" id="GO:0015179">
    <property type="term" value="F:L-amino acid transmembrane transporter activity"/>
    <property type="evidence" value="ECO:0007669"/>
    <property type="project" value="TreeGrafter"/>
</dbReference>
<proteinExistence type="inferred from homology"/>
<dbReference type="Proteomes" id="UP000002748">
    <property type="component" value="Unassembled WGS sequence"/>
</dbReference>